<evidence type="ECO:0000256" key="1">
    <source>
        <dbReference type="SAM" id="MobiDB-lite"/>
    </source>
</evidence>
<protein>
    <submittedName>
        <fullName evidence="3">S41 family peptidase</fullName>
    </submittedName>
</protein>
<evidence type="ECO:0000259" key="2">
    <source>
        <dbReference type="Pfam" id="PF03572"/>
    </source>
</evidence>
<reference evidence="3 4" key="1">
    <citation type="submission" date="2023-12" db="EMBL/GenBank/DDBJ databases">
        <title>Genome sequencing and assembly of bacterial species from a model synthetic community.</title>
        <authorList>
            <person name="Hogle S.L."/>
        </authorList>
    </citation>
    <scope>NUCLEOTIDE SEQUENCE [LARGE SCALE GENOMIC DNA]</scope>
    <source>
        <strain evidence="3 4">HAMBI_3031</strain>
    </source>
</reference>
<dbReference type="Gene3D" id="3.90.226.10">
    <property type="entry name" value="2-enoyl-CoA Hydratase, Chain A, domain 1"/>
    <property type="match status" value="1"/>
</dbReference>
<sequence length="495" mass="56061">MRRTLVLRNIPLLCFSVTILLIISSCSGTRKAFNPNKKFPAQQLQEDYQLFQTILEQKHPSLYWYSTQHQMDSAFNAGGLLLKDSMTEYEFRRVLALVVSNIQCGHTSVRASRSYQKYFDTLSIKRSFPLHIKTWSDSIVLTAPVKNTPLVRGDIIDAINGVSTKQVLDTLLRFIPADGNNMVAKSQLLSGTSYFASLYTGVFGWPKTFHIAYKDSLNREQSTVIQPVVVPKDSTSKGRKKPAAKDKKSKTNKLKEQRHLWLSAREGYAVMELNTFSGSPGLKRFFRNSFRMLADSGINNLVIDLRLNGGGRITNSTSLTRYLANQPFKTGDSIYAKKPSFKYGRFIKNNFIETVFTLVSTRKKNDQYHFNHFEKRYYNPNRRNHYNGHIYILTGGYTYSASVLVVNALRQQPNVTIVGEPSGGAAYGNTAMVIPDVTLPHTKVRFRLPLFRLVIDKELPKNGKGVKPDVYVSATPESIRKGVDTKMAKVLELIR</sequence>
<proteinExistence type="predicted"/>
<dbReference type="RefSeq" id="WP_327138691.1">
    <property type="nucleotide sequence ID" value="NZ_CP139960.1"/>
</dbReference>
<accession>A0ABZ0W1K4</accession>
<organism evidence="3 4">
    <name type="scientific">Niabella yanshanensis</name>
    <dbReference type="NCBI Taxonomy" id="577386"/>
    <lineage>
        <taxon>Bacteria</taxon>
        <taxon>Pseudomonadati</taxon>
        <taxon>Bacteroidota</taxon>
        <taxon>Chitinophagia</taxon>
        <taxon>Chitinophagales</taxon>
        <taxon>Chitinophagaceae</taxon>
        <taxon>Niabella</taxon>
    </lineage>
</organism>
<dbReference type="PANTHER" id="PTHR32060:SF30">
    <property type="entry name" value="CARBOXY-TERMINAL PROCESSING PROTEASE CTPA"/>
    <property type="match status" value="1"/>
</dbReference>
<dbReference type="InterPro" id="IPR029045">
    <property type="entry name" value="ClpP/crotonase-like_dom_sf"/>
</dbReference>
<dbReference type="Proteomes" id="UP001325680">
    <property type="component" value="Chromosome"/>
</dbReference>
<evidence type="ECO:0000313" key="3">
    <source>
        <dbReference type="EMBL" id="WQD36604.1"/>
    </source>
</evidence>
<feature type="compositionally biased region" description="Basic residues" evidence="1">
    <location>
        <begin position="237"/>
        <end position="252"/>
    </location>
</feature>
<feature type="domain" description="Tail specific protease" evidence="2">
    <location>
        <begin position="269"/>
        <end position="472"/>
    </location>
</feature>
<keyword evidence="4" id="KW-1185">Reference proteome</keyword>
<feature type="region of interest" description="Disordered" evidence="1">
    <location>
        <begin position="230"/>
        <end position="254"/>
    </location>
</feature>
<dbReference type="PROSITE" id="PS51257">
    <property type="entry name" value="PROKAR_LIPOPROTEIN"/>
    <property type="match status" value="1"/>
</dbReference>
<dbReference type="SUPFAM" id="SSF52096">
    <property type="entry name" value="ClpP/crotonase"/>
    <property type="match status" value="1"/>
</dbReference>
<name>A0ABZ0W1K4_9BACT</name>
<dbReference type="PANTHER" id="PTHR32060">
    <property type="entry name" value="TAIL-SPECIFIC PROTEASE"/>
    <property type="match status" value="1"/>
</dbReference>
<dbReference type="InterPro" id="IPR005151">
    <property type="entry name" value="Tail-specific_protease"/>
</dbReference>
<gene>
    <name evidence="3" type="ORF">U0035_13100</name>
</gene>
<dbReference type="Pfam" id="PF03572">
    <property type="entry name" value="Peptidase_S41"/>
    <property type="match status" value="1"/>
</dbReference>
<evidence type="ECO:0000313" key="4">
    <source>
        <dbReference type="Proteomes" id="UP001325680"/>
    </source>
</evidence>
<dbReference type="EMBL" id="CP139960">
    <property type="protein sequence ID" value="WQD36604.1"/>
    <property type="molecule type" value="Genomic_DNA"/>
</dbReference>